<dbReference type="Proteomes" id="UP001589748">
    <property type="component" value="Unassembled WGS sequence"/>
</dbReference>
<feature type="domain" description="Tetracycline repressor TetR C-terminal" evidence="4">
    <location>
        <begin position="75"/>
        <end position="199"/>
    </location>
</feature>
<dbReference type="InterPro" id="IPR004111">
    <property type="entry name" value="Repressor_TetR_C"/>
</dbReference>
<gene>
    <name evidence="5" type="ORF">ACFFVI_00680</name>
</gene>
<dbReference type="PRINTS" id="PR00400">
    <property type="entry name" value="TETREPRESSOR"/>
</dbReference>
<keyword evidence="1" id="KW-0678">Repressor</keyword>
<dbReference type="RefSeq" id="WP_380136265.1">
    <property type="nucleotide sequence ID" value="NZ_JBHLUI010000006.1"/>
</dbReference>
<evidence type="ECO:0000313" key="6">
    <source>
        <dbReference type="Proteomes" id="UP001589748"/>
    </source>
</evidence>
<keyword evidence="6" id="KW-1185">Reference proteome</keyword>
<dbReference type="SUPFAM" id="SSF48498">
    <property type="entry name" value="Tetracyclin repressor-like, C-terminal domain"/>
    <property type="match status" value="1"/>
</dbReference>
<dbReference type="Gene3D" id="1.10.357.10">
    <property type="entry name" value="Tetracycline Repressor, domain 2"/>
    <property type="match status" value="1"/>
</dbReference>
<dbReference type="InterPro" id="IPR009057">
    <property type="entry name" value="Homeodomain-like_sf"/>
</dbReference>
<evidence type="ECO:0000259" key="4">
    <source>
        <dbReference type="Pfam" id="PF02909"/>
    </source>
</evidence>
<keyword evidence="2" id="KW-0805">Transcription regulation</keyword>
<name>A0ABV5LN61_9ACTN</name>
<comment type="caution">
    <text evidence="5">The sequence shown here is derived from an EMBL/GenBank/DDBJ whole genome shotgun (WGS) entry which is preliminary data.</text>
</comment>
<dbReference type="InterPro" id="IPR036271">
    <property type="entry name" value="Tet_transcr_reg_TetR-rel_C_sf"/>
</dbReference>
<organism evidence="5 6">
    <name type="scientific">Kineococcus gynurae</name>
    <dbReference type="NCBI Taxonomy" id="452979"/>
    <lineage>
        <taxon>Bacteria</taxon>
        <taxon>Bacillati</taxon>
        <taxon>Actinomycetota</taxon>
        <taxon>Actinomycetes</taxon>
        <taxon>Kineosporiales</taxon>
        <taxon>Kineosporiaceae</taxon>
        <taxon>Kineococcus</taxon>
    </lineage>
</organism>
<evidence type="ECO:0000313" key="5">
    <source>
        <dbReference type="EMBL" id="MFB9375473.1"/>
    </source>
</evidence>
<dbReference type="SUPFAM" id="SSF46689">
    <property type="entry name" value="Homeodomain-like"/>
    <property type="match status" value="1"/>
</dbReference>
<evidence type="ECO:0000256" key="3">
    <source>
        <dbReference type="ARBA" id="ARBA00023163"/>
    </source>
</evidence>
<sequence length="205" mass="21862">MARPKNPLLSRELVLEQALALLDETGQLTLPGLARRLGVSPSSIYHHVPGGKEEIVEGVRGVLTGSDPGPDPTLPWGEYVEAWARQYRSAMAAHPHVVPLLTAQTVSNPLTLAWYEECAQVLARDGFAPVDVLHAITVLDSLVLGSALDAGAPLTVWADDDEHAPTLSAAIRAGRETAGDRSRLSFELGLRSLLVGLAERCQPVG</sequence>
<evidence type="ECO:0000256" key="1">
    <source>
        <dbReference type="ARBA" id="ARBA00022491"/>
    </source>
</evidence>
<proteinExistence type="predicted"/>
<protein>
    <submittedName>
        <fullName evidence="5">TetR/AcrR family transcriptional regulator</fullName>
    </submittedName>
</protein>
<accession>A0ABV5LN61</accession>
<reference evidence="5 6" key="1">
    <citation type="submission" date="2024-09" db="EMBL/GenBank/DDBJ databases">
        <authorList>
            <person name="Sun Q."/>
            <person name="Mori K."/>
        </authorList>
    </citation>
    <scope>NUCLEOTIDE SEQUENCE [LARGE SCALE GENOMIC DNA]</scope>
    <source>
        <strain evidence="5 6">TISTR 1856</strain>
    </source>
</reference>
<keyword evidence="3" id="KW-0804">Transcription</keyword>
<dbReference type="Pfam" id="PF02909">
    <property type="entry name" value="TetR_C_1"/>
    <property type="match status" value="1"/>
</dbReference>
<dbReference type="EMBL" id="JBHMDM010000001">
    <property type="protein sequence ID" value="MFB9375473.1"/>
    <property type="molecule type" value="Genomic_DNA"/>
</dbReference>
<evidence type="ECO:0000256" key="2">
    <source>
        <dbReference type="ARBA" id="ARBA00023015"/>
    </source>
</evidence>
<dbReference type="InterPro" id="IPR003012">
    <property type="entry name" value="Tet_transcr_reg_TetR"/>
</dbReference>